<name>A0A0D0BXX1_9AGAR</name>
<reference evidence="1 2" key="1">
    <citation type="submission" date="2014-04" db="EMBL/GenBank/DDBJ databases">
        <title>Evolutionary Origins and Diversification of the Mycorrhizal Mutualists.</title>
        <authorList>
            <consortium name="DOE Joint Genome Institute"/>
            <consortium name="Mycorrhizal Genomics Consortium"/>
            <person name="Kohler A."/>
            <person name="Kuo A."/>
            <person name="Nagy L.G."/>
            <person name="Floudas D."/>
            <person name="Copeland A."/>
            <person name="Barry K.W."/>
            <person name="Cichocki N."/>
            <person name="Veneault-Fourrey C."/>
            <person name="LaButti K."/>
            <person name="Lindquist E.A."/>
            <person name="Lipzen A."/>
            <person name="Lundell T."/>
            <person name="Morin E."/>
            <person name="Murat C."/>
            <person name="Riley R."/>
            <person name="Ohm R."/>
            <person name="Sun H."/>
            <person name="Tunlid A."/>
            <person name="Henrissat B."/>
            <person name="Grigoriev I.V."/>
            <person name="Hibbett D.S."/>
            <person name="Martin F."/>
        </authorList>
    </citation>
    <scope>NUCLEOTIDE SEQUENCE [LARGE SCALE GENOMIC DNA]</scope>
    <source>
        <strain evidence="1 2">FD-317 M1</strain>
    </source>
</reference>
<dbReference type="AlphaFoldDB" id="A0A0D0BXX1"/>
<sequence length="135" mass="15182">MSRAFDPRKMLLRCSPKPSNVNLQMLSEVASNHTNAHFSEWHAVPTSDLSPLPMSVTLTSTTSSTTNLTSDNGLSKNNLFNTELIPISLPASQYSYWEWSTNHVLQFHYVFQLLSATKCAWQYLATLTFDPAFPP</sequence>
<dbReference type="Proteomes" id="UP000053593">
    <property type="component" value="Unassembled WGS sequence"/>
</dbReference>
<protein>
    <submittedName>
        <fullName evidence="1">Uncharacterized protein</fullName>
    </submittedName>
</protein>
<dbReference type="EMBL" id="KN834774">
    <property type="protein sequence ID" value="KIK60561.1"/>
    <property type="molecule type" value="Genomic_DNA"/>
</dbReference>
<proteinExistence type="predicted"/>
<accession>A0A0D0BXX1</accession>
<organism evidence="1 2">
    <name type="scientific">Collybiopsis luxurians FD-317 M1</name>
    <dbReference type="NCBI Taxonomy" id="944289"/>
    <lineage>
        <taxon>Eukaryota</taxon>
        <taxon>Fungi</taxon>
        <taxon>Dikarya</taxon>
        <taxon>Basidiomycota</taxon>
        <taxon>Agaricomycotina</taxon>
        <taxon>Agaricomycetes</taxon>
        <taxon>Agaricomycetidae</taxon>
        <taxon>Agaricales</taxon>
        <taxon>Marasmiineae</taxon>
        <taxon>Omphalotaceae</taxon>
        <taxon>Collybiopsis</taxon>
        <taxon>Collybiopsis luxurians</taxon>
    </lineage>
</organism>
<keyword evidence="2" id="KW-1185">Reference proteome</keyword>
<evidence type="ECO:0000313" key="2">
    <source>
        <dbReference type="Proteomes" id="UP000053593"/>
    </source>
</evidence>
<dbReference type="HOGENOM" id="CLU_1885991_0_0_1"/>
<gene>
    <name evidence="1" type="ORF">GYMLUDRAFT_244135</name>
</gene>
<evidence type="ECO:0000313" key="1">
    <source>
        <dbReference type="EMBL" id="KIK60561.1"/>
    </source>
</evidence>